<dbReference type="Gene3D" id="3.60.10.10">
    <property type="entry name" value="Endonuclease/exonuclease/phosphatase"/>
    <property type="match status" value="1"/>
</dbReference>
<evidence type="ECO:0000313" key="9">
    <source>
        <dbReference type="Proteomes" id="UP000751614"/>
    </source>
</evidence>
<protein>
    <recommendedName>
        <fullName evidence="6">Serine protease</fullName>
        <ecNumber evidence="6">3.4.21.-</ecNumber>
    </recommendedName>
</protein>
<reference evidence="8 9" key="1">
    <citation type="submission" date="2019-05" db="EMBL/GenBank/DDBJ databases">
        <title>Flagellimonas sp. AsT0115, sp. nov., isolated from a marine red algae, Asparagopsis taxiformis.</title>
        <authorList>
            <person name="Kim J."/>
            <person name="Jeong S.E."/>
            <person name="Jeon C.O."/>
        </authorList>
    </citation>
    <scope>NUCLEOTIDE SEQUENCE [LARGE SCALE GENOMIC DNA]</scope>
    <source>
        <strain evidence="8 9">AsT0115</strain>
    </source>
</reference>
<dbReference type="RefSeq" id="WP_138838933.1">
    <property type="nucleotide sequence ID" value="NZ_VCNI01000004.1"/>
</dbReference>
<dbReference type="InterPro" id="IPR009003">
    <property type="entry name" value="Peptidase_S1_PA"/>
</dbReference>
<dbReference type="Gene3D" id="2.40.10.10">
    <property type="entry name" value="Trypsin-like serine proteases"/>
    <property type="match status" value="2"/>
</dbReference>
<accession>A0ABY2WH57</accession>
<evidence type="ECO:0000256" key="4">
    <source>
        <dbReference type="ARBA" id="ARBA00022801"/>
    </source>
</evidence>
<evidence type="ECO:0000256" key="1">
    <source>
        <dbReference type="ARBA" id="ARBA00008764"/>
    </source>
</evidence>
<feature type="domain" description="Endonuclease/exonuclease/phosphatase" evidence="7">
    <location>
        <begin position="329"/>
        <end position="579"/>
    </location>
</feature>
<dbReference type="EC" id="3.4.21.-" evidence="6"/>
<proteinExistence type="inferred from homology"/>
<dbReference type="PRINTS" id="PR00839">
    <property type="entry name" value="V8PROTEASE"/>
</dbReference>
<dbReference type="InterPro" id="IPR036691">
    <property type="entry name" value="Endo/exonu/phosph_ase_sf"/>
</dbReference>
<evidence type="ECO:0000259" key="7">
    <source>
        <dbReference type="Pfam" id="PF03372"/>
    </source>
</evidence>
<name>A0ABY2WH57_9FLAO</name>
<dbReference type="InterPro" id="IPR043504">
    <property type="entry name" value="Peptidase_S1_PA_chymotrypsin"/>
</dbReference>
<sequence length="621" mass="70409">MEKYIEPLCPDEKSFLKKTNVIEQSMFRKLVARRSRILNPKEDFKIADNEDDRREVEKMVLEKVNLERDFLPVSFLTDGAERSTAVCRLVVPVGSQRSLGTGFLVAPNLIITNNHVIEDEFQAEEATAEFLFEDGSTPIVVVMRPDQFFVTNKDLDYTIVACEGRDLREIPPIMLKRDPTLVSRHDRVNIIQHPRGRSKEIAIHDNRIQYIYDTVMHYTTDTEPGSSGSPVFDNEWNLVGLHHAGRNLGDGKAENEAIRIAAIVNDLDRRFSLGPTHNDDESWYQLMSSVDQRSPILGFFGNAGLGIGDLEVQVNGFQGVPEFADVGCWNIEHFNKHVSRSRIMDVADVLEQMSLDAIGLSEVEKPAMDRLITEINSRGFRYDYVLRDTRGSQDLAVLYDSDTTEVTRRKDIADRNTASLRARTSDNKTAFPRFPIFTQCKVKHGEDGVVEFIMIVVHLKAFGDEQSRRRRKLAAEKLAVIIEDIREHENLPVVLCGDFNEKLDNDVLNAVSDTPDLFALTADDAQTDAISYVGNRHRSLIDHIIVSRDLDLGDISDDDAAIVRLDRSISDFAQDISDHVPIVFRMILRKSERVDNREKPETLTIDIPKDAKKVAIDFISE</sequence>
<keyword evidence="9" id="KW-1185">Reference proteome</keyword>
<organism evidence="8 9">
    <name type="scientific">Flagellimonas algicola</name>
    <dbReference type="NCBI Taxonomy" id="2583815"/>
    <lineage>
        <taxon>Bacteria</taxon>
        <taxon>Pseudomonadati</taxon>
        <taxon>Bacteroidota</taxon>
        <taxon>Flavobacteriia</taxon>
        <taxon>Flavobacteriales</taxon>
        <taxon>Flavobacteriaceae</taxon>
        <taxon>Flagellimonas</taxon>
    </lineage>
</organism>
<evidence type="ECO:0000256" key="2">
    <source>
        <dbReference type="ARBA" id="ARBA00022670"/>
    </source>
</evidence>
<evidence type="ECO:0000256" key="5">
    <source>
        <dbReference type="ARBA" id="ARBA00022825"/>
    </source>
</evidence>
<dbReference type="PANTHER" id="PTHR36234">
    <property type="entry name" value="LYSYL ENDOPEPTIDASE"/>
    <property type="match status" value="1"/>
</dbReference>
<dbReference type="Proteomes" id="UP000751614">
    <property type="component" value="Unassembled WGS sequence"/>
</dbReference>
<dbReference type="Pfam" id="PF03372">
    <property type="entry name" value="Exo_endo_phos"/>
    <property type="match status" value="1"/>
</dbReference>
<dbReference type="PANTHER" id="PTHR36234:SF5">
    <property type="entry name" value="LYSYL ENDOPEPTIDASE"/>
    <property type="match status" value="1"/>
</dbReference>
<evidence type="ECO:0000256" key="3">
    <source>
        <dbReference type="ARBA" id="ARBA00022729"/>
    </source>
</evidence>
<gene>
    <name evidence="8" type="ORF">FGG15_17955</name>
</gene>
<keyword evidence="3" id="KW-0732">Signal</keyword>
<dbReference type="SUPFAM" id="SSF56219">
    <property type="entry name" value="DNase I-like"/>
    <property type="match status" value="1"/>
</dbReference>
<dbReference type="InterPro" id="IPR005135">
    <property type="entry name" value="Endo/exonuclease/phosphatase"/>
</dbReference>
<keyword evidence="5 6" id="KW-0720">Serine protease</keyword>
<comment type="caution">
    <text evidence="8">The sequence shown here is derived from an EMBL/GenBank/DDBJ whole genome shotgun (WGS) entry which is preliminary data.</text>
</comment>
<dbReference type="Pfam" id="PF13365">
    <property type="entry name" value="Trypsin_2"/>
    <property type="match status" value="1"/>
</dbReference>
<comment type="similarity">
    <text evidence="1 6">Belongs to the peptidase S1B family.</text>
</comment>
<evidence type="ECO:0000313" key="8">
    <source>
        <dbReference type="EMBL" id="TMU50686.1"/>
    </source>
</evidence>
<dbReference type="EMBL" id="VCNI01000004">
    <property type="protein sequence ID" value="TMU50686.1"/>
    <property type="molecule type" value="Genomic_DNA"/>
</dbReference>
<dbReference type="InterPro" id="IPR008256">
    <property type="entry name" value="Peptidase_S1B"/>
</dbReference>
<keyword evidence="2 6" id="KW-0645">Protease</keyword>
<dbReference type="SUPFAM" id="SSF50494">
    <property type="entry name" value="Trypsin-like serine proteases"/>
    <property type="match status" value="1"/>
</dbReference>
<evidence type="ECO:0000256" key="6">
    <source>
        <dbReference type="RuleBase" id="RU004296"/>
    </source>
</evidence>
<keyword evidence="4 6" id="KW-0378">Hydrolase</keyword>